<comment type="caution">
    <text evidence="2">The sequence shown here is derived from an EMBL/GenBank/DDBJ whole genome shotgun (WGS) entry which is preliminary data.</text>
</comment>
<sequence length="89" mass="9608">MTCAVSTRFLLSVTDRCKLCVFRCRLLLVVAPSILLLQILVVDCSAIRGLLCSFFAPSRSVDSGREILRVLAGGRSVDSPPGDCGCRSF</sequence>
<keyword evidence="3" id="KW-1185">Reference proteome</keyword>
<dbReference type="Proteomes" id="UP001605036">
    <property type="component" value="Unassembled WGS sequence"/>
</dbReference>
<evidence type="ECO:0008006" key="4">
    <source>
        <dbReference type="Google" id="ProtNLM"/>
    </source>
</evidence>
<reference evidence="2 3" key="1">
    <citation type="submission" date="2024-09" db="EMBL/GenBank/DDBJ databases">
        <title>Chromosome-scale assembly of Riccia fluitans.</title>
        <authorList>
            <person name="Paukszto L."/>
            <person name="Sawicki J."/>
            <person name="Karawczyk K."/>
            <person name="Piernik-Szablinska J."/>
            <person name="Szczecinska M."/>
            <person name="Mazdziarz M."/>
        </authorList>
    </citation>
    <scope>NUCLEOTIDE SEQUENCE [LARGE SCALE GENOMIC DNA]</scope>
    <source>
        <strain evidence="2">Rf_01</strain>
        <tissue evidence="2">Aerial parts of the thallus</tissue>
    </source>
</reference>
<protein>
    <recommendedName>
        <fullName evidence="4">Secreted protein</fullName>
    </recommendedName>
</protein>
<organism evidence="2 3">
    <name type="scientific">Riccia fluitans</name>
    <dbReference type="NCBI Taxonomy" id="41844"/>
    <lineage>
        <taxon>Eukaryota</taxon>
        <taxon>Viridiplantae</taxon>
        <taxon>Streptophyta</taxon>
        <taxon>Embryophyta</taxon>
        <taxon>Marchantiophyta</taxon>
        <taxon>Marchantiopsida</taxon>
        <taxon>Marchantiidae</taxon>
        <taxon>Marchantiales</taxon>
        <taxon>Ricciaceae</taxon>
        <taxon>Riccia</taxon>
    </lineage>
</organism>
<accession>A0ABD1YNM2</accession>
<keyword evidence="1" id="KW-0472">Membrane</keyword>
<evidence type="ECO:0000313" key="2">
    <source>
        <dbReference type="EMBL" id="KAL2632250.1"/>
    </source>
</evidence>
<keyword evidence="1" id="KW-1133">Transmembrane helix</keyword>
<keyword evidence="1" id="KW-0812">Transmembrane</keyword>
<feature type="transmembrane region" description="Helical" evidence="1">
    <location>
        <begin position="26"/>
        <end position="51"/>
    </location>
</feature>
<gene>
    <name evidence="2" type="ORF">R1flu_016936</name>
</gene>
<evidence type="ECO:0000313" key="3">
    <source>
        <dbReference type="Proteomes" id="UP001605036"/>
    </source>
</evidence>
<dbReference type="AlphaFoldDB" id="A0ABD1YNM2"/>
<proteinExistence type="predicted"/>
<name>A0ABD1YNM2_9MARC</name>
<dbReference type="EMBL" id="JBHFFA010000004">
    <property type="protein sequence ID" value="KAL2632250.1"/>
    <property type="molecule type" value="Genomic_DNA"/>
</dbReference>
<evidence type="ECO:0000256" key="1">
    <source>
        <dbReference type="SAM" id="Phobius"/>
    </source>
</evidence>